<keyword evidence="3 6" id="KW-0812">Transmembrane</keyword>
<sequence length="288" mass="31061">MELILFFLLGALISVLSGFFGIGGGFILTPLLMLIGLAPIEAIATSLLFTIGSSSSGIIGHIKLKNINWKAGIILGVSGIIATQIAHPFVVFLDAHQLDEWAIPVMYIVLLSFFSVQMFKKKSAQQGVSGLVQPSILKMVLIGLFAGFVSTSLGVGGGFIIVPMSIALLGMLPKKAVGTSLFAVLFIVSAGFLSYAFTVEINYFMGIFLLAGGLLGSQFGARSTDVFENKEITTLLSFLYLTTILSVALKAFEQNVFGLIIVVLYLLYFFTVLGKRHIAHWREEKGYS</sequence>
<accession>A0A248TGF6</accession>
<dbReference type="Proteomes" id="UP000215137">
    <property type="component" value="Chromosome"/>
</dbReference>
<evidence type="ECO:0000256" key="1">
    <source>
        <dbReference type="ARBA" id="ARBA00004141"/>
    </source>
</evidence>
<keyword evidence="5 6" id="KW-0472">Membrane</keyword>
<dbReference type="KEGG" id="bko:CKF48_08075"/>
<dbReference type="PANTHER" id="PTHR43701:SF12">
    <property type="entry name" value="MEMBRANE TRANSPORTER PROTEIN YTNM-RELATED"/>
    <property type="match status" value="1"/>
</dbReference>
<dbReference type="RefSeq" id="WP_095370852.1">
    <property type="nucleotide sequence ID" value="NZ_CP022983.1"/>
</dbReference>
<evidence type="ECO:0000256" key="4">
    <source>
        <dbReference type="ARBA" id="ARBA00022989"/>
    </source>
</evidence>
<proteinExistence type="inferred from homology"/>
<comment type="subcellular location">
    <subcellularLocation>
        <location evidence="6">Cell membrane</location>
        <topology evidence="6">Multi-pass membrane protein</topology>
    </subcellularLocation>
    <subcellularLocation>
        <location evidence="1">Membrane</location>
        <topology evidence="1">Multi-pass membrane protein</topology>
    </subcellularLocation>
</comment>
<evidence type="ECO:0000313" key="8">
    <source>
        <dbReference type="Proteomes" id="UP000215137"/>
    </source>
</evidence>
<evidence type="ECO:0000256" key="6">
    <source>
        <dbReference type="RuleBase" id="RU363041"/>
    </source>
</evidence>
<feature type="transmembrane region" description="Helical" evidence="6">
    <location>
        <begin position="232"/>
        <end position="249"/>
    </location>
</feature>
<protein>
    <recommendedName>
        <fullName evidence="6">Probable membrane transporter protein</fullName>
    </recommendedName>
</protein>
<evidence type="ECO:0000256" key="5">
    <source>
        <dbReference type="ARBA" id="ARBA00023136"/>
    </source>
</evidence>
<reference evidence="7 8" key="1">
    <citation type="submission" date="2017-08" db="EMBL/GenBank/DDBJ databases">
        <title>Complete Genome Sequence of Bacillus kochii Oregon-R-modENCODE STRAIN BDGP4, isolated from Drosophila melanogaster gut.</title>
        <authorList>
            <person name="Wan K.H."/>
            <person name="Yu C."/>
            <person name="Park S."/>
            <person name="Hammonds A.S."/>
            <person name="Booth B.W."/>
            <person name="Celniker S.E."/>
        </authorList>
    </citation>
    <scope>NUCLEOTIDE SEQUENCE [LARGE SCALE GENOMIC DNA]</scope>
    <source>
        <strain evidence="7 8">BDGP4</strain>
    </source>
</reference>
<feature type="transmembrane region" description="Helical" evidence="6">
    <location>
        <begin position="72"/>
        <end position="95"/>
    </location>
</feature>
<organism evidence="7 8">
    <name type="scientific">Cytobacillus kochii</name>
    <dbReference type="NCBI Taxonomy" id="859143"/>
    <lineage>
        <taxon>Bacteria</taxon>
        <taxon>Bacillati</taxon>
        <taxon>Bacillota</taxon>
        <taxon>Bacilli</taxon>
        <taxon>Bacillales</taxon>
        <taxon>Bacillaceae</taxon>
        <taxon>Cytobacillus</taxon>
    </lineage>
</organism>
<evidence type="ECO:0000256" key="2">
    <source>
        <dbReference type="ARBA" id="ARBA00009142"/>
    </source>
</evidence>
<evidence type="ECO:0000256" key="3">
    <source>
        <dbReference type="ARBA" id="ARBA00022692"/>
    </source>
</evidence>
<feature type="transmembrane region" description="Helical" evidence="6">
    <location>
        <begin position="255"/>
        <end position="273"/>
    </location>
</feature>
<evidence type="ECO:0000313" key="7">
    <source>
        <dbReference type="EMBL" id="ASV67278.1"/>
    </source>
</evidence>
<gene>
    <name evidence="7" type="ORF">CKF48_08075</name>
</gene>
<dbReference type="Pfam" id="PF01925">
    <property type="entry name" value="TauE"/>
    <property type="match status" value="1"/>
</dbReference>
<dbReference type="GO" id="GO:0005886">
    <property type="term" value="C:plasma membrane"/>
    <property type="evidence" value="ECO:0007669"/>
    <property type="project" value="UniProtKB-SubCell"/>
</dbReference>
<dbReference type="OrthoDB" id="2841647at2"/>
<dbReference type="InterPro" id="IPR051598">
    <property type="entry name" value="TSUP/Inactive_protease-like"/>
</dbReference>
<keyword evidence="6" id="KW-1003">Cell membrane</keyword>
<dbReference type="PANTHER" id="PTHR43701">
    <property type="entry name" value="MEMBRANE TRANSPORTER PROTEIN MJ0441-RELATED"/>
    <property type="match status" value="1"/>
</dbReference>
<dbReference type="InterPro" id="IPR002781">
    <property type="entry name" value="TM_pro_TauE-like"/>
</dbReference>
<name>A0A248TGF6_9BACI</name>
<comment type="similarity">
    <text evidence="2 6">Belongs to the 4-toluene sulfonate uptake permease (TSUP) (TC 2.A.102) family.</text>
</comment>
<feature type="transmembrane region" description="Helical" evidence="6">
    <location>
        <begin position="101"/>
        <end position="119"/>
    </location>
</feature>
<dbReference type="EMBL" id="CP022983">
    <property type="protein sequence ID" value="ASV67278.1"/>
    <property type="molecule type" value="Genomic_DNA"/>
</dbReference>
<dbReference type="AlphaFoldDB" id="A0A248TGF6"/>
<feature type="transmembrane region" description="Helical" evidence="6">
    <location>
        <begin position="27"/>
        <end position="51"/>
    </location>
</feature>
<keyword evidence="8" id="KW-1185">Reference proteome</keyword>
<keyword evidence="4 6" id="KW-1133">Transmembrane helix</keyword>
<feature type="transmembrane region" description="Helical" evidence="6">
    <location>
        <begin position="203"/>
        <end position="220"/>
    </location>
</feature>
<feature type="transmembrane region" description="Helical" evidence="6">
    <location>
        <begin position="179"/>
        <end position="197"/>
    </location>
</feature>